<name>A0ABN6QHS2_9BACT</name>
<keyword evidence="2" id="KW-1185">Reference proteome</keyword>
<protein>
    <submittedName>
        <fullName evidence="1">Uncharacterized protein</fullName>
    </submittedName>
</protein>
<accession>A0ABN6QHS2</accession>
<sequence length="143" mass="15717">MLHVAHITKLSAWLVSGGIFLSVANAEEEDTGTLQIESVPDELSADIHITKEEGKEPPRSEAEDKKRTNLGIGEFVILSLTGKPSLIGDVEKLEWEVISNKDIVHFIGKRKGVKKVKFQVSPYVKEGGNLTIQVKTSANLKKL</sequence>
<evidence type="ECO:0000313" key="1">
    <source>
        <dbReference type="EMBL" id="BDL44114.1"/>
    </source>
</evidence>
<gene>
    <name evidence="1" type="ORF">Abiwalacus_16880</name>
</gene>
<dbReference type="EMBL" id="AP025943">
    <property type="protein sequence ID" value="BDL44114.1"/>
    <property type="molecule type" value="Genomic_DNA"/>
</dbReference>
<reference evidence="1" key="1">
    <citation type="submission" date="2022-06" db="EMBL/GenBank/DDBJ databases">
        <title>Akkermansia biwalacus sp. nov., an anaerobic mucin-degrading bacterium isolated from human intestine.</title>
        <authorList>
            <person name="Kobayashi Y."/>
            <person name="Inoue S."/>
            <person name="Kawahara T."/>
            <person name="Kohda N."/>
        </authorList>
    </citation>
    <scope>NUCLEOTIDE SEQUENCE</scope>
    <source>
        <strain evidence="1">WON2089</strain>
    </source>
</reference>
<organism evidence="1 2">
    <name type="scientific">Akkermansia biwaensis</name>
    <dbReference type="NCBI Taxonomy" id="2946555"/>
    <lineage>
        <taxon>Bacteria</taxon>
        <taxon>Pseudomonadati</taxon>
        <taxon>Verrucomicrobiota</taxon>
        <taxon>Verrucomicrobiia</taxon>
        <taxon>Verrucomicrobiales</taxon>
        <taxon>Akkermansiaceae</taxon>
        <taxon>Akkermansia</taxon>
    </lineage>
</organism>
<dbReference type="RefSeq" id="WP_215436872.1">
    <property type="nucleotide sequence ID" value="NZ_AP025943.1"/>
</dbReference>
<proteinExistence type="predicted"/>
<dbReference type="Proteomes" id="UP001062263">
    <property type="component" value="Chromosome"/>
</dbReference>
<evidence type="ECO:0000313" key="2">
    <source>
        <dbReference type="Proteomes" id="UP001062263"/>
    </source>
</evidence>